<dbReference type="HOGENOM" id="CLU_000680_23_0_1"/>
<dbReference type="CDD" id="cd09276">
    <property type="entry name" value="Rnase_HI_RT_non_LTR"/>
    <property type="match status" value="1"/>
</dbReference>
<dbReference type="OrthoDB" id="3561817at2759"/>
<protein>
    <submittedName>
        <fullName evidence="3">Putative RNA-directed DNA polymerase from transposon X-element</fullName>
    </submittedName>
</protein>
<keyword evidence="3" id="KW-0695">RNA-directed DNA polymerase</keyword>
<dbReference type="Pfam" id="PF00078">
    <property type="entry name" value="RVT_1"/>
    <property type="match status" value="1"/>
</dbReference>
<keyword evidence="3" id="KW-0548">Nucleotidyltransferase</keyword>
<dbReference type="KEGG" id="mbe:MBM_02072"/>
<feature type="region of interest" description="Disordered" evidence="1">
    <location>
        <begin position="1"/>
        <end position="60"/>
    </location>
</feature>
<dbReference type="Pfam" id="PF14529">
    <property type="entry name" value="Exo_endo_phos_2"/>
    <property type="match status" value="1"/>
</dbReference>
<name>K1WR69_MARBU</name>
<dbReference type="InterPro" id="IPR005135">
    <property type="entry name" value="Endo/exonuclease/phosphatase"/>
</dbReference>
<dbReference type="GO" id="GO:0003964">
    <property type="term" value="F:RNA-directed DNA polymerase activity"/>
    <property type="evidence" value="ECO:0007669"/>
    <property type="project" value="UniProtKB-KW"/>
</dbReference>
<sequence length="1769" mass="196446">MVPVTPSRSSADNNNTNNADYTRPQDAASPSNFTQHSKKRRGNAAINLQPPPFVLGRGAPTTNTATKAIESYFDDIDRAAAIKRRVWQQYASASDWIVDDQPDPESRHYAQEFSKSLLTFMRTHSHATTGAATPPPPSTAPHSSEQTAPSKSVLWADSAGPSKTLKNSGAAAQSAIAKLSRSSSVIGIGPAGTRKPTSSQATRKSFSEQPKTRQDKRVLIQVPSAALLARPDSYAARKAIADKLDGVDITTIPRLEATRTGWALTPINLKARDLLITDEAKKVYQEVLGATGATIPVKWYTYAVQGVPAEIRGLFGEIFRTAEHIDEEILAQAGRAPVSVRISQHGADPATGLTCWMVSFLEEVRSFRLFGCSSYSRLVDKKQPIKRHDPGCLGWCNPARCTRHARCSYCGERRDQHDGPDGKDCTAPLRCANCHGPYEASHKNCPAAPKRVNGKVITLTKKELGAVRRLGAQAYAIATAPVTEENEPTPASQPETPATGVNAAPPRKRRALAVQEHERATSSQAVSSQSSSQSSTQATRPLRSTATRKNLNEKTLMDSAFSAIDEGGDTLMATSDYHVDNTTSSSSSSPFREIQVCWANVGKGQPHHIALLHLCYSANIDVICVQEPYTHSGTKTQNHPSYECYAPIESWDSQDDAQDLLWVDVNGFATLNVYRQPLMDPIIDYITHLVPPSKCLIGGDFNVWHDMFEPGVEPKGRGGDLAAWSNASGMDYIGLPGDPTHKAGHVLDLTFSNIPFAQTTIRPDLHSGSDHETQVTTIPSRGVVPLERFQYRVPDQDLEKFASLVALGVDQLPDPWTIHSTEELDQLAISLATAFNSALEVAGQPAREGLTAAPWWTANCQTAYKKHLAARSVVYDGEPTQETRDWLATVRKAKRAYWTHVIDGVKSDQDLYKVMSWHKLTPNLKSPPLIVNDEAIEDTREKADALREGILGRFSAADDLDYDPLASWEGTGRLPWDTTVSLEEVESHVIGVTSTSPGTDKITVRLLKACWQHVHHFFYGFFNRCLALHHFPDAWKLAEVSMIPKVGKRDKTSIRSWRPIALLSCISKGLERIVAKRIAWTALTNDVFSPQHAGAFLRRSALDLASCLTHDIESALAAGYQVTMVIMDVQGAFDAVLTRRLLKRMTEQGWPYPLLKLVESFLSDRKVRVRLEKEITDTYDDRTLRFGYADDICLYRVSRTLDRNIAMLRDDVNSIIEWGNTHKIAFAPEKIEMMHFSRKKGTYAPPLVVDTMTIPCITTGPRDGDTPAIRWLGVWFDRKLKFRRHVRERAAKARKVAQHIRSLARTVHGPSAASLRKAVTTCVLPSVLYGTEAWYAGRYRPICKSGRPEVVSARVGGMVDLIDKTITLAARGVLPVWRTTPTATLFRDAGLPSGTAALEEAKARFAMRLKTVDDKHPLVSRIPLRIRQRGRGAGTTRIPETKIQRLGTLLPDVPRPRLVPPHFTSGSRRDPADGKTKKEAAAAFEAWWQQLPPEDITIFSDGSEQYDQGNRLVGYGYVVYRGRQETSHGYGSINDCSHVFDAEAIGAWKGLERVVHAYPTARRIWLCIDSTSVIWCLRGNASPSSQWAFLNVQGVMETRDVRIRWSPGHMGIKGNERADKLADLGARKPDWDTGLASQPTISGIRTLFRDIRDGAREAWWSASSLKLSRSYRKWGLLYLVKPLPELELPRHHHDANLRCACGKRKSPLHIAFCRFTQRRFFSWPYKTRPRTPPSTIPEAYDFLKGLLNNPADFQAFLTTTEFYSKHCTR</sequence>
<dbReference type="Gene3D" id="3.60.10.10">
    <property type="entry name" value="Endonuclease/exonuclease/phosphatase"/>
    <property type="match status" value="1"/>
</dbReference>
<dbReference type="PANTHER" id="PTHR33481:SF1">
    <property type="entry name" value="ENDONUCLEASE_EXONUCLEASE_PHOSPHATASE DOMAIN-CONTAINING PROTEIN-RELATED"/>
    <property type="match status" value="1"/>
</dbReference>
<dbReference type="SUPFAM" id="SSF53098">
    <property type="entry name" value="Ribonuclease H-like"/>
    <property type="match status" value="1"/>
</dbReference>
<dbReference type="Proteomes" id="UP000006753">
    <property type="component" value="Unassembled WGS sequence"/>
</dbReference>
<dbReference type="eggNOG" id="KOG1075">
    <property type="taxonomic scope" value="Eukaryota"/>
</dbReference>
<evidence type="ECO:0000313" key="4">
    <source>
        <dbReference type="Proteomes" id="UP000006753"/>
    </source>
</evidence>
<feature type="compositionally biased region" description="Polar residues" evidence="1">
    <location>
        <begin position="195"/>
        <end position="209"/>
    </location>
</feature>
<feature type="compositionally biased region" description="Low complexity" evidence="1">
    <location>
        <begin position="8"/>
        <end position="22"/>
    </location>
</feature>
<feature type="compositionally biased region" description="Low complexity" evidence="1">
    <location>
        <begin position="521"/>
        <end position="539"/>
    </location>
</feature>
<gene>
    <name evidence="3" type="ORF">MBM_02072</name>
</gene>
<dbReference type="EMBL" id="JH921430">
    <property type="protein sequence ID" value="EKD20120.1"/>
    <property type="molecule type" value="Genomic_DNA"/>
</dbReference>
<dbReference type="PROSITE" id="PS50879">
    <property type="entry name" value="RNASE_H_1"/>
    <property type="match status" value="1"/>
</dbReference>
<organism evidence="3 4">
    <name type="scientific">Marssonina brunnea f. sp. multigermtubi (strain MB_m1)</name>
    <name type="common">Marssonina leaf spot fungus</name>
    <dbReference type="NCBI Taxonomy" id="1072389"/>
    <lineage>
        <taxon>Eukaryota</taxon>
        <taxon>Fungi</taxon>
        <taxon>Dikarya</taxon>
        <taxon>Ascomycota</taxon>
        <taxon>Pezizomycotina</taxon>
        <taxon>Leotiomycetes</taxon>
        <taxon>Helotiales</taxon>
        <taxon>Drepanopezizaceae</taxon>
        <taxon>Drepanopeziza</taxon>
    </lineage>
</organism>
<feature type="region of interest" description="Disordered" evidence="1">
    <location>
        <begin position="127"/>
        <end position="168"/>
    </location>
</feature>
<feature type="region of interest" description="Disordered" evidence="1">
    <location>
        <begin position="186"/>
        <end position="215"/>
    </location>
</feature>
<accession>K1WR69</accession>
<dbReference type="CDD" id="cd01650">
    <property type="entry name" value="RT_nLTR_like"/>
    <property type="match status" value="1"/>
</dbReference>
<evidence type="ECO:0000259" key="2">
    <source>
        <dbReference type="PROSITE" id="PS50879"/>
    </source>
</evidence>
<dbReference type="Gene3D" id="3.30.420.10">
    <property type="entry name" value="Ribonuclease H-like superfamily/Ribonuclease H"/>
    <property type="match status" value="1"/>
</dbReference>
<dbReference type="GO" id="GO:0003676">
    <property type="term" value="F:nucleic acid binding"/>
    <property type="evidence" value="ECO:0007669"/>
    <property type="project" value="InterPro"/>
</dbReference>
<dbReference type="InterPro" id="IPR012337">
    <property type="entry name" value="RNaseH-like_sf"/>
</dbReference>
<dbReference type="InterPro" id="IPR036691">
    <property type="entry name" value="Endo/exonu/phosph_ase_sf"/>
</dbReference>
<dbReference type="InterPro" id="IPR000477">
    <property type="entry name" value="RT_dom"/>
</dbReference>
<reference evidence="3 4" key="1">
    <citation type="journal article" date="2012" name="BMC Genomics">
        <title>Sequencing the genome of Marssonina brunnea reveals fungus-poplar co-evolution.</title>
        <authorList>
            <person name="Zhu S."/>
            <person name="Cao Y.-Z."/>
            <person name="Jiang C."/>
            <person name="Tan B.-Y."/>
            <person name="Wang Z."/>
            <person name="Feng S."/>
            <person name="Zhang L."/>
            <person name="Su X.-H."/>
            <person name="Brejova B."/>
            <person name="Vinar T."/>
            <person name="Xu M."/>
            <person name="Wang M.-X."/>
            <person name="Zhang S.-G."/>
            <person name="Huang M.-R."/>
            <person name="Wu R."/>
            <person name="Zhou Y."/>
        </authorList>
    </citation>
    <scope>NUCLEOTIDE SEQUENCE [LARGE SCALE GENOMIC DNA]</scope>
    <source>
        <strain evidence="3 4">MB_m1</strain>
    </source>
</reference>
<keyword evidence="3" id="KW-0808">Transferase</keyword>
<dbReference type="SUPFAM" id="SSF56219">
    <property type="entry name" value="DNase I-like"/>
    <property type="match status" value="1"/>
</dbReference>
<keyword evidence="4" id="KW-1185">Reference proteome</keyword>
<dbReference type="InterPro" id="IPR002156">
    <property type="entry name" value="RNaseH_domain"/>
</dbReference>
<evidence type="ECO:0000313" key="3">
    <source>
        <dbReference type="EMBL" id="EKD20120.1"/>
    </source>
</evidence>
<dbReference type="GO" id="GO:0004523">
    <property type="term" value="F:RNA-DNA hybrid ribonuclease activity"/>
    <property type="evidence" value="ECO:0007669"/>
    <property type="project" value="InterPro"/>
</dbReference>
<proteinExistence type="predicted"/>
<feature type="region of interest" description="Disordered" evidence="1">
    <location>
        <begin position="481"/>
        <end position="553"/>
    </location>
</feature>
<dbReference type="InParanoid" id="K1WR69"/>
<feature type="domain" description="RNase H type-1" evidence="2">
    <location>
        <begin position="1492"/>
        <end position="1627"/>
    </location>
</feature>
<evidence type="ECO:0000256" key="1">
    <source>
        <dbReference type="SAM" id="MobiDB-lite"/>
    </source>
</evidence>
<dbReference type="PANTHER" id="PTHR33481">
    <property type="entry name" value="REVERSE TRANSCRIPTASE"/>
    <property type="match status" value="1"/>
</dbReference>
<dbReference type="Pfam" id="PF00075">
    <property type="entry name" value="RNase_H"/>
    <property type="match status" value="1"/>
</dbReference>
<dbReference type="InterPro" id="IPR036397">
    <property type="entry name" value="RNaseH_sf"/>
</dbReference>
<dbReference type="OMA" id="MATSNIC"/>